<sequence length="200" mass="22685">MTDNEPQRECAVYRLMPSRRDIRGVLFDEGLVQLKRWEIYGPPVVPPEWFGARWQGERSWPKAAFPSTFPDAPVLSSLLVERFGAEWESAGRLLPLTITDGGAVVDEDYRVWRVDEMVDCVDTAASSRPNAGGEMARTVFRADALPVRLPAFRVPQAPTCVYWNGWMVDRLKGLLGDDLEARLAWSNVPGRRPHRYVWGV</sequence>
<dbReference type="OrthoDB" id="4128951at2"/>
<organism evidence="1 2">
    <name type="scientific">Streptomyces sedi</name>
    <dbReference type="NCBI Taxonomy" id="555059"/>
    <lineage>
        <taxon>Bacteria</taxon>
        <taxon>Bacillati</taxon>
        <taxon>Actinomycetota</taxon>
        <taxon>Actinomycetes</taxon>
        <taxon>Kitasatosporales</taxon>
        <taxon>Streptomycetaceae</taxon>
        <taxon>Streptomyces</taxon>
    </lineage>
</organism>
<evidence type="ECO:0000313" key="2">
    <source>
        <dbReference type="Proteomes" id="UP000311713"/>
    </source>
</evidence>
<gene>
    <name evidence="1" type="ORF">FH715_03430</name>
</gene>
<dbReference type="EMBL" id="VDGT01000002">
    <property type="protein sequence ID" value="TNM33425.1"/>
    <property type="molecule type" value="Genomic_DNA"/>
</dbReference>
<dbReference type="Proteomes" id="UP000311713">
    <property type="component" value="Unassembled WGS sequence"/>
</dbReference>
<reference evidence="1 2" key="1">
    <citation type="submission" date="2019-06" db="EMBL/GenBank/DDBJ databases">
        <title>Draft genome of Streptomyces sedi sp. JCM16909.</title>
        <authorList>
            <person name="Klykleung N."/>
            <person name="Tanasupawat S."/>
            <person name="Kudo T."/>
            <person name="Yuki M."/>
            <person name="Ohkuma M."/>
        </authorList>
    </citation>
    <scope>NUCLEOTIDE SEQUENCE [LARGE SCALE GENOMIC DNA]</scope>
    <source>
        <strain evidence="1 2">JCM 16909</strain>
    </source>
</reference>
<evidence type="ECO:0000313" key="1">
    <source>
        <dbReference type="EMBL" id="TNM33425.1"/>
    </source>
</evidence>
<dbReference type="RefSeq" id="WP_139640523.1">
    <property type="nucleotide sequence ID" value="NZ_BAAAZS010000149.1"/>
</dbReference>
<keyword evidence="2" id="KW-1185">Reference proteome</keyword>
<proteinExistence type="predicted"/>
<accession>A0A5C4VD09</accession>
<dbReference type="AlphaFoldDB" id="A0A5C4VD09"/>
<protein>
    <submittedName>
        <fullName evidence="1">Uncharacterized protein</fullName>
    </submittedName>
</protein>
<name>A0A5C4VD09_9ACTN</name>
<comment type="caution">
    <text evidence="1">The sequence shown here is derived from an EMBL/GenBank/DDBJ whole genome shotgun (WGS) entry which is preliminary data.</text>
</comment>